<feature type="region of interest" description="Disordered" evidence="1">
    <location>
        <begin position="69"/>
        <end position="92"/>
    </location>
</feature>
<dbReference type="AlphaFoldDB" id="A0A7K3VW56"/>
<comment type="caution">
    <text evidence="2">The sequence shown here is derived from an EMBL/GenBank/DDBJ whole genome shotgun (WGS) entry which is preliminary data.</text>
</comment>
<evidence type="ECO:0000256" key="1">
    <source>
        <dbReference type="SAM" id="MobiDB-lite"/>
    </source>
</evidence>
<reference evidence="2 3" key="1">
    <citation type="submission" date="2020-02" db="EMBL/GenBank/DDBJ databases">
        <title>Geodermatophilus sabuli CPCC 205279 I12A-02694.</title>
        <authorList>
            <person name="Jiang Z."/>
        </authorList>
    </citation>
    <scope>NUCLEOTIDE SEQUENCE [LARGE SCALE GENOMIC DNA]</scope>
    <source>
        <strain evidence="2 3">I12A-02694</strain>
    </source>
</reference>
<feature type="region of interest" description="Disordered" evidence="1">
    <location>
        <begin position="1"/>
        <end position="26"/>
    </location>
</feature>
<proteinExistence type="predicted"/>
<sequence length="92" mass="10072">MIARLAAHQSWANTADRSARTAPARRAMLDRFENQVDPDGVLSPAERARRAGHARKAYFTRLALRSAQARRRKLGSSAGDGRADASGQDQAR</sequence>
<dbReference type="Proteomes" id="UP000470246">
    <property type="component" value="Unassembled WGS sequence"/>
</dbReference>
<name>A0A7K3VW56_9ACTN</name>
<evidence type="ECO:0000313" key="2">
    <source>
        <dbReference type="EMBL" id="NEK56881.1"/>
    </source>
</evidence>
<gene>
    <name evidence="2" type="ORF">GCU56_03220</name>
</gene>
<evidence type="ECO:0000313" key="3">
    <source>
        <dbReference type="Proteomes" id="UP000470246"/>
    </source>
</evidence>
<keyword evidence="3" id="KW-1185">Reference proteome</keyword>
<dbReference type="EMBL" id="JAAGWF010000004">
    <property type="protein sequence ID" value="NEK56881.1"/>
    <property type="molecule type" value="Genomic_DNA"/>
</dbReference>
<organism evidence="2 3">
    <name type="scientific">Geodermatophilus sabuli</name>
    <dbReference type="NCBI Taxonomy" id="1564158"/>
    <lineage>
        <taxon>Bacteria</taxon>
        <taxon>Bacillati</taxon>
        <taxon>Actinomycetota</taxon>
        <taxon>Actinomycetes</taxon>
        <taxon>Geodermatophilales</taxon>
        <taxon>Geodermatophilaceae</taxon>
        <taxon>Geodermatophilus</taxon>
    </lineage>
</organism>
<protein>
    <submittedName>
        <fullName evidence="2">Uncharacterized protein</fullName>
    </submittedName>
</protein>
<accession>A0A7K3VW56</accession>